<evidence type="ECO:0000256" key="1">
    <source>
        <dbReference type="ARBA" id="ARBA00000448"/>
    </source>
</evidence>
<dbReference type="Pfam" id="PF00933">
    <property type="entry name" value="Glyco_hydro_3"/>
    <property type="match status" value="1"/>
</dbReference>
<dbReference type="EMBL" id="JAENIK010000011">
    <property type="protein sequence ID" value="MBK1816792.1"/>
    <property type="molecule type" value="Genomic_DNA"/>
</dbReference>
<dbReference type="RefSeq" id="WP_200351718.1">
    <property type="nucleotide sequence ID" value="NZ_BAABHZ010000006.1"/>
</dbReference>
<dbReference type="Gene3D" id="2.60.40.10">
    <property type="entry name" value="Immunoglobulins"/>
    <property type="match status" value="1"/>
</dbReference>
<dbReference type="InterPro" id="IPR002772">
    <property type="entry name" value="Glyco_hydro_3_C"/>
</dbReference>
<dbReference type="SMART" id="SM01217">
    <property type="entry name" value="Fn3_like"/>
    <property type="match status" value="1"/>
</dbReference>
<keyword evidence="5 8" id="KW-0378">Hydrolase</keyword>
<dbReference type="PRINTS" id="PR00133">
    <property type="entry name" value="GLHYDRLASE3"/>
</dbReference>
<gene>
    <name evidence="8" type="primary">bglX</name>
    <name evidence="8" type="ORF">JIN84_14295</name>
</gene>
<evidence type="ECO:0000256" key="4">
    <source>
        <dbReference type="ARBA" id="ARBA00022729"/>
    </source>
</evidence>
<dbReference type="SUPFAM" id="SSF52279">
    <property type="entry name" value="Beta-D-glucan exohydrolase, C-terminal domain"/>
    <property type="match status" value="1"/>
</dbReference>
<keyword evidence="4" id="KW-0732">Signal</keyword>
<protein>
    <recommendedName>
        <fullName evidence="3">beta-glucosidase</fullName>
        <ecNumber evidence="3">3.2.1.21</ecNumber>
    </recommendedName>
</protein>
<dbReference type="EC" id="3.2.1.21" evidence="3"/>
<name>A0A934R4J3_9BACT</name>
<comment type="catalytic activity">
    <reaction evidence="1">
        <text>Hydrolysis of terminal, non-reducing beta-D-glucosyl residues with release of beta-D-glucose.</text>
        <dbReference type="EC" id="3.2.1.21"/>
    </reaction>
</comment>
<organism evidence="8 9">
    <name type="scientific">Luteolibacter yonseiensis</name>
    <dbReference type="NCBI Taxonomy" id="1144680"/>
    <lineage>
        <taxon>Bacteria</taxon>
        <taxon>Pseudomonadati</taxon>
        <taxon>Verrucomicrobiota</taxon>
        <taxon>Verrucomicrobiia</taxon>
        <taxon>Verrucomicrobiales</taxon>
        <taxon>Verrucomicrobiaceae</taxon>
        <taxon>Luteolibacter</taxon>
    </lineage>
</organism>
<keyword evidence="9" id="KW-1185">Reference proteome</keyword>
<dbReference type="AlphaFoldDB" id="A0A934R4J3"/>
<dbReference type="Pfam" id="PF14310">
    <property type="entry name" value="Fn3-like"/>
    <property type="match status" value="1"/>
</dbReference>
<dbReference type="Gene3D" id="3.40.50.1700">
    <property type="entry name" value="Glycoside hydrolase family 3 C-terminal domain"/>
    <property type="match status" value="1"/>
</dbReference>
<dbReference type="FunFam" id="3.20.20.300:FF:000005">
    <property type="entry name" value="Periplasmic beta-glucosidase"/>
    <property type="match status" value="1"/>
</dbReference>
<evidence type="ECO:0000313" key="8">
    <source>
        <dbReference type="EMBL" id="MBK1816792.1"/>
    </source>
</evidence>
<evidence type="ECO:0000256" key="2">
    <source>
        <dbReference type="ARBA" id="ARBA00005336"/>
    </source>
</evidence>
<evidence type="ECO:0000256" key="5">
    <source>
        <dbReference type="ARBA" id="ARBA00022801"/>
    </source>
</evidence>
<dbReference type="PANTHER" id="PTHR30620">
    <property type="entry name" value="PERIPLASMIC BETA-GLUCOSIDASE-RELATED"/>
    <property type="match status" value="1"/>
</dbReference>
<dbReference type="Pfam" id="PF01915">
    <property type="entry name" value="Glyco_hydro_3_C"/>
    <property type="match status" value="1"/>
</dbReference>
<feature type="domain" description="Fibronectin type III-like" evidence="7">
    <location>
        <begin position="631"/>
        <end position="700"/>
    </location>
</feature>
<dbReference type="InterPro" id="IPR036962">
    <property type="entry name" value="Glyco_hydro_3_N_sf"/>
</dbReference>
<proteinExistence type="inferred from homology"/>
<dbReference type="InterPro" id="IPR017853">
    <property type="entry name" value="GH"/>
</dbReference>
<evidence type="ECO:0000256" key="3">
    <source>
        <dbReference type="ARBA" id="ARBA00012744"/>
    </source>
</evidence>
<dbReference type="GO" id="GO:0008422">
    <property type="term" value="F:beta-glucosidase activity"/>
    <property type="evidence" value="ECO:0007669"/>
    <property type="project" value="UniProtKB-EC"/>
</dbReference>
<dbReference type="SUPFAM" id="SSF51445">
    <property type="entry name" value="(Trans)glycosidases"/>
    <property type="match status" value="1"/>
</dbReference>
<dbReference type="InterPro" id="IPR013783">
    <property type="entry name" value="Ig-like_fold"/>
</dbReference>
<dbReference type="Proteomes" id="UP000600139">
    <property type="component" value="Unassembled WGS sequence"/>
</dbReference>
<sequence length="711" mass="77780">MSKETFLRELLERMSIREKAGQLNLLTGTMDATGMKHSDDLAEKIRSGDCGAVLNVYTPEATRALQQLALSGPRRIPLLFGYDVIHGHRTIFPIPLAMACSWNMELLERCARAAATEAAADGLHWVFSPMVDISHDPRWGRVAEGAGEDPWLGAKIAAAMVRGYQGDDLGHPTSVVACVKHFALYGAPMGGRDYHTVDMSRRAMEDTYFPPYRAAVDAGARTVMTSFNDIDGIPASGNRWLLKELLRDRWKFQGWIVTDYTAVTEMKNHGTAASDGDAARQSLDAGVDMDMVSEAFLNHLPELVESGAVSESQLDAAVMRVLETKWDLGLFSDAYARCGGEIQIHHPAPEHRRLAREAARESIVLLKNDRGVLPLAKHGTLAIIGPLADSSRDMLGSWIAAGNETDAVSVYQGIRQALGGHEKVIHAKGCEMETEDDGLLAEAVRAASHADHVILVVGESWQMSGEAASRSNIRLAKCQRRLAKRILKTGKPCVLVTMSGRPLELSSEDAKFHTILHAWQLGTEGGNALADIIFGDAAPVGKLTMGFPRSVGQLPMTYREKPTGRPFDAEIQYSSKYLDVGNDALYPFGHGLTYGEMEIRDLSLSSPVMKTGETLTISVEVGNSQGHPVTETFQLYLRDLVASVTRPLKELRGYQRVTLAPGETRTISFPIRDTELAFLGRDLKPVVEPGEFEVMVGTCSTKVSRARFNLI</sequence>
<dbReference type="NCBIfam" id="NF011678">
    <property type="entry name" value="PRK15098.1"/>
    <property type="match status" value="1"/>
</dbReference>
<evidence type="ECO:0000259" key="7">
    <source>
        <dbReference type="SMART" id="SM01217"/>
    </source>
</evidence>
<dbReference type="GO" id="GO:0009251">
    <property type="term" value="P:glucan catabolic process"/>
    <property type="evidence" value="ECO:0007669"/>
    <property type="project" value="TreeGrafter"/>
</dbReference>
<dbReference type="InterPro" id="IPR051915">
    <property type="entry name" value="Cellulose_Degrad_GH3"/>
</dbReference>
<accession>A0A934R4J3</accession>
<comment type="similarity">
    <text evidence="2">Belongs to the glycosyl hydrolase 3 family.</text>
</comment>
<keyword evidence="6 8" id="KW-0326">Glycosidase</keyword>
<dbReference type="FunFam" id="2.60.40.10:FF:000495">
    <property type="entry name" value="Periplasmic beta-glucosidase"/>
    <property type="match status" value="1"/>
</dbReference>
<evidence type="ECO:0000256" key="6">
    <source>
        <dbReference type="ARBA" id="ARBA00023295"/>
    </source>
</evidence>
<evidence type="ECO:0000313" key="9">
    <source>
        <dbReference type="Proteomes" id="UP000600139"/>
    </source>
</evidence>
<dbReference type="Gene3D" id="3.20.20.300">
    <property type="entry name" value="Glycoside hydrolase, family 3, N-terminal domain"/>
    <property type="match status" value="1"/>
</dbReference>
<comment type="caution">
    <text evidence="8">The sequence shown here is derived from an EMBL/GenBank/DDBJ whole genome shotgun (WGS) entry which is preliminary data.</text>
</comment>
<dbReference type="PANTHER" id="PTHR30620:SF16">
    <property type="entry name" value="LYSOSOMAL BETA GLUCOSIDASE"/>
    <property type="match status" value="1"/>
</dbReference>
<dbReference type="InterPro" id="IPR036881">
    <property type="entry name" value="Glyco_hydro_3_C_sf"/>
</dbReference>
<reference evidence="8" key="1">
    <citation type="submission" date="2021-01" db="EMBL/GenBank/DDBJ databases">
        <title>Modified the classification status of verrucomicrobia.</title>
        <authorList>
            <person name="Feng X."/>
        </authorList>
    </citation>
    <scope>NUCLEOTIDE SEQUENCE</scope>
    <source>
        <strain evidence="8">JCM 18052</strain>
    </source>
</reference>
<dbReference type="InterPro" id="IPR026891">
    <property type="entry name" value="Fn3-like"/>
</dbReference>
<dbReference type="InterPro" id="IPR001764">
    <property type="entry name" value="Glyco_hydro_3_N"/>
</dbReference>